<protein>
    <submittedName>
        <fullName evidence="2">Uncharacterized protein</fullName>
    </submittedName>
</protein>
<dbReference type="Proteomes" id="UP001190700">
    <property type="component" value="Unassembled WGS sequence"/>
</dbReference>
<name>A0AAE0BGM3_9CHLO</name>
<evidence type="ECO:0000313" key="2">
    <source>
        <dbReference type="EMBL" id="KAK3235575.1"/>
    </source>
</evidence>
<reference evidence="2 3" key="1">
    <citation type="journal article" date="2015" name="Genome Biol. Evol.">
        <title>Comparative Genomics of a Bacterivorous Green Alga Reveals Evolutionary Causalities and Consequences of Phago-Mixotrophic Mode of Nutrition.</title>
        <authorList>
            <person name="Burns J.A."/>
            <person name="Paasch A."/>
            <person name="Narechania A."/>
            <person name="Kim E."/>
        </authorList>
    </citation>
    <scope>NUCLEOTIDE SEQUENCE [LARGE SCALE GENOMIC DNA]</scope>
    <source>
        <strain evidence="2 3">PLY_AMNH</strain>
    </source>
</reference>
<sequence length="137" mass="14827">MLGSYDDQFVNITGIVTAVQGEVGWVGVWLQETSAQYAGIFTTNYVDNTSYIGAHNLTGADLPRGAVVQATAMVQEAYYFHERAGFIWWTVLSEVVDMVVVGVAEEPAPLQVRAPAPDPFRHQTPVGTRPQQASGGI</sequence>
<dbReference type="AlphaFoldDB" id="A0AAE0BGM3"/>
<keyword evidence="3" id="KW-1185">Reference proteome</keyword>
<accession>A0AAE0BGM3</accession>
<proteinExistence type="predicted"/>
<feature type="compositionally biased region" description="Polar residues" evidence="1">
    <location>
        <begin position="125"/>
        <end position="137"/>
    </location>
</feature>
<comment type="caution">
    <text evidence="2">The sequence shown here is derived from an EMBL/GenBank/DDBJ whole genome shotgun (WGS) entry which is preliminary data.</text>
</comment>
<feature type="region of interest" description="Disordered" evidence="1">
    <location>
        <begin position="113"/>
        <end position="137"/>
    </location>
</feature>
<gene>
    <name evidence="2" type="ORF">CYMTET_54230</name>
</gene>
<evidence type="ECO:0000256" key="1">
    <source>
        <dbReference type="SAM" id="MobiDB-lite"/>
    </source>
</evidence>
<dbReference type="EMBL" id="LGRX02035269">
    <property type="protein sequence ID" value="KAK3235575.1"/>
    <property type="molecule type" value="Genomic_DNA"/>
</dbReference>
<organism evidence="2 3">
    <name type="scientific">Cymbomonas tetramitiformis</name>
    <dbReference type="NCBI Taxonomy" id="36881"/>
    <lineage>
        <taxon>Eukaryota</taxon>
        <taxon>Viridiplantae</taxon>
        <taxon>Chlorophyta</taxon>
        <taxon>Pyramimonadophyceae</taxon>
        <taxon>Pyramimonadales</taxon>
        <taxon>Pyramimonadaceae</taxon>
        <taxon>Cymbomonas</taxon>
    </lineage>
</organism>
<evidence type="ECO:0000313" key="3">
    <source>
        <dbReference type="Proteomes" id="UP001190700"/>
    </source>
</evidence>